<feature type="non-terminal residue" evidence="2">
    <location>
        <position position="1"/>
    </location>
</feature>
<name>X1PL25_9ZZZZ</name>
<dbReference type="Pfam" id="PF13580">
    <property type="entry name" value="SIS_2"/>
    <property type="match status" value="1"/>
</dbReference>
<dbReference type="AlphaFoldDB" id="X1PL25"/>
<dbReference type="InterPro" id="IPR046348">
    <property type="entry name" value="SIS_dom_sf"/>
</dbReference>
<comment type="caution">
    <text evidence="2">The sequence shown here is derived from an EMBL/GenBank/DDBJ whole genome shotgun (WGS) entry which is preliminary data.</text>
</comment>
<dbReference type="EMBL" id="BARV01015554">
    <property type="protein sequence ID" value="GAI31564.1"/>
    <property type="molecule type" value="Genomic_DNA"/>
</dbReference>
<feature type="domain" description="SIS" evidence="1">
    <location>
        <begin position="19"/>
        <end position="204"/>
    </location>
</feature>
<sequence length="238" mass="26148">LKKIRLTQSENIKKTAKVMADSIAQRGVVHMFGSGHSVIPVLDIFPRYGSYVGFHPLLDPRLMWFNIIGPGGVQELLWLERQKGYASILLKRNKLKDKDVMLVFSHGGINAVPVEMALGAKEAGLFVVAVTSMENQKKASATHRGNRLCDIADITIDNCVPLEDALVKIDGQREPFAAGSTVAGVTIAMALVAEVAKILVDKGVPLKVFASPNIKEIPKTHNEEVFEAYRKMMKERGE</sequence>
<dbReference type="GO" id="GO:0097367">
    <property type="term" value="F:carbohydrate derivative binding"/>
    <property type="evidence" value="ECO:0007669"/>
    <property type="project" value="InterPro"/>
</dbReference>
<dbReference type="NCBIfam" id="NF002805">
    <property type="entry name" value="PRK02947.1"/>
    <property type="match status" value="1"/>
</dbReference>
<accession>X1PL25</accession>
<organism evidence="2">
    <name type="scientific">marine sediment metagenome</name>
    <dbReference type="NCBI Taxonomy" id="412755"/>
    <lineage>
        <taxon>unclassified sequences</taxon>
        <taxon>metagenomes</taxon>
        <taxon>ecological metagenomes</taxon>
    </lineage>
</organism>
<evidence type="ECO:0000313" key="2">
    <source>
        <dbReference type="EMBL" id="GAI31564.1"/>
    </source>
</evidence>
<protein>
    <recommendedName>
        <fullName evidence="1">SIS domain-containing protein</fullName>
    </recommendedName>
</protein>
<dbReference type="PROSITE" id="PS51464">
    <property type="entry name" value="SIS"/>
    <property type="match status" value="1"/>
</dbReference>
<dbReference type="Gene3D" id="3.40.50.10490">
    <property type="entry name" value="Glucose-6-phosphate isomerase like protein, domain 1"/>
    <property type="match status" value="1"/>
</dbReference>
<dbReference type="SUPFAM" id="SSF53697">
    <property type="entry name" value="SIS domain"/>
    <property type="match status" value="1"/>
</dbReference>
<reference evidence="2" key="1">
    <citation type="journal article" date="2014" name="Front. Microbiol.">
        <title>High frequency of phylogenetically diverse reductive dehalogenase-homologous genes in deep subseafloor sedimentary metagenomes.</title>
        <authorList>
            <person name="Kawai M."/>
            <person name="Futagami T."/>
            <person name="Toyoda A."/>
            <person name="Takaki Y."/>
            <person name="Nishi S."/>
            <person name="Hori S."/>
            <person name="Arai W."/>
            <person name="Tsubouchi T."/>
            <person name="Morono Y."/>
            <person name="Uchiyama I."/>
            <person name="Ito T."/>
            <person name="Fujiyama A."/>
            <person name="Inagaki F."/>
            <person name="Takami H."/>
        </authorList>
    </citation>
    <scope>NUCLEOTIDE SEQUENCE</scope>
    <source>
        <strain evidence="2">Expedition CK06-06</strain>
    </source>
</reference>
<proteinExistence type="predicted"/>
<gene>
    <name evidence="2" type="ORF">S06H3_26867</name>
</gene>
<evidence type="ECO:0000259" key="1">
    <source>
        <dbReference type="PROSITE" id="PS51464"/>
    </source>
</evidence>
<dbReference type="InterPro" id="IPR001347">
    <property type="entry name" value="SIS_dom"/>
</dbReference>
<dbReference type="GO" id="GO:1901135">
    <property type="term" value="P:carbohydrate derivative metabolic process"/>
    <property type="evidence" value="ECO:0007669"/>
    <property type="project" value="InterPro"/>
</dbReference>